<dbReference type="EMBL" id="CP007139">
    <property type="protein sequence ID" value="AIE84998.1"/>
    <property type="molecule type" value="Genomic_DNA"/>
</dbReference>
<gene>
    <name evidence="2" type="ORF">OP10G_1630</name>
</gene>
<reference evidence="2 3" key="1">
    <citation type="journal article" date="2014" name="PLoS ONE">
        <title>The first complete genome sequence of the class fimbriimonadia in the phylum armatimonadetes.</title>
        <authorList>
            <person name="Hu Z.Y."/>
            <person name="Wang Y.Z."/>
            <person name="Im W.T."/>
            <person name="Wang S.Y."/>
            <person name="Zhao G.P."/>
            <person name="Zheng H.J."/>
            <person name="Quan Z.X."/>
        </authorList>
    </citation>
    <scope>NUCLEOTIDE SEQUENCE [LARGE SCALE GENOMIC DNA]</scope>
    <source>
        <strain evidence="2">Gsoil 348</strain>
    </source>
</reference>
<feature type="region of interest" description="Disordered" evidence="1">
    <location>
        <begin position="388"/>
        <end position="413"/>
    </location>
</feature>
<dbReference type="Proteomes" id="UP000027982">
    <property type="component" value="Chromosome"/>
</dbReference>
<name>A0A068NN67_FIMGI</name>
<keyword evidence="3" id="KW-1185">Reference proteome</keyword>
<dbReference type="HOGENOM" id="CLU_665240_0_0_0"/>
<accession>A0A068NN67</accession>
<evidence type="ECO:0000313" key="2">
    <source>
        <dbReference type="EMBL" id="AIE84998.1"/>
    </source>
</evidence>
<proteinExistence type="predicted"/>
<protein>
    <submittedName>
        <fullName evidence="2">Uncharacterized protein</fullName>
    </submittedName>
</protein>
<organism evidence="2 3">
    <name type="scientific">Fimbriimonas ginsengisoli Gsoil 348</name>
    <dbReference type="NCBI Taxonomy" id="661478"/>
    <lineage>
        <taxon>Bacteria</taxon>
        <taxon>Bacillati</taxon>
        <taxon>Armatimonadota</taxon>
        <taxon>Fimbriimonadia</taxon>
        <taxon>Fimbriimonadales</taxon>
        <taxon>Fimbriimonadaceae</taxon>
        <taxon>Fimbriimonas</taxon>
    </lineage>
</organism>
<dbReference type="STRING" id="661478.OP10G_1630"/>
<evidence type="ECO:0000313" key="3">
    <source>
        <dbReference type="Proteomes" id="UP000027982"/>
    </source>
</evidence>
<evidence type="ECO:0000256" key="1">
    <source>
        <dbReference type="SAM" id="MobiDB-lite"/>
    </source>
</evidence>
<sequence length="413" mass="45595">MQSIFGRTASERDIELAAARADGIPVEPAELAPMTFVADKDNAAPYYAKVSSLMKTGAFRADFDTLGTSWSTRTKTTDRSKFPAALAHLRPLLALVEAAGDKPGCDFRRNWSLGPNLLFPEYADIKLWLKALCVQAEQQSAGGDWRAALKSIERAETISHHCGADPIVIGHLVQIATEKIVDRSFEKIIGQHVGNARFVVAAQQTIAKYGPLPDYRRSLMGEVAMGRVAIPMIDSFGVFGGGSPGHSNALERTLLQSHTVQNAFDTKFLRAYRTFIERVPKDPRQWEKATLAAREMQREIDADNSLPNKINQFLFPTFDAAAMATGGIVTHRQLIGTTLKLIDVRHQTGRYPRLLPDYGKLSIDPYSGKPFRYRREGTGFLLYSIGADKTDDGGAPRDPTDSHATFDESVRIK</sequence>
<dbReference type="KEGG" id="fgi:OP10G_1630"/>
<dbReference type="AlphaFoldDB" id="A0A068NN67"/>